<sequence length="61" mass="6250">MNEVMEHRDGLDATVGAVGLGATALITLGIISNPVGWSIGIGCLAYGAGCLIYEAVTEEKK</sequence>
<keyword evidence="1" id="KW-1133">Transmembrane helix</keyword>
<keyword evidence="1" id="KW-0472">Membrane</keyword>
<dbReference type="AlphaFoldDB" id="A0A1M4WXI1"/>
<feature type="transmembrane region" description="Helical" evidence="1">
    <location>
        <begin position="37"/>
        <end position="56"/>
    </location>
</feature>
<evidence type="ECO:0000256" key="1">
    <source>
        <dbReference type="SAM" id="Phobius"/>
    </source>
</evidence>
<gene>
    <name evidence="2" type="ORF">SAMN05444377_101457</name>
</gene>
<dbReference type="Proteomes" id="UP000184147">
    <property type="component" value="Unassembled WGS sequence"/>
</dbReference>
<evidence type="ECO:0000313" key="3">
    <source>
        <dbReference type="Proteomes" id="UP000184147"/>
    </source>
</evidence>
<organism evidence="2 3">
    <name type="scientific">Flavobacterium fontis</name>
    <dbReference type="NCBI Taxonomy" id="1124188"/>
    <lineage>
        <taxon>Bacteria</taxon>
        <taxon>Pseudomonadati</taxon>
        <taxon>Bacteroidota</taxon>
        <taxon>Flavobacteriia</taxon>
        <taxon>Flavobacteriales</taxon>
        <taxon>Flavobacteriaceae</taxon>
        <taxon>Flavobacterium</taxon>
    </lineage>
</organism>
<keyword evidence="3" id="KW-1185">Reference proteome</keyword>
<keyword evidence="1" id="KW-0812">Transmembrane</keyword>
<feature type="transmembrane region" description="Helical" evidence="1">
    <location>
        <begin position="12"/>
        <end position="31"/>
    </location>
</feature>
<evidence type="ECO:0000313" key="2">
    <source>
        <dbReference type="EMBL" id="SHE85939.1"/>
    </source>
</evidence>
<accession>A0A1M4WXI1</accession>
<dbReference type="EMBL" id="FQVQ01000001">
    <property type="protein sequence ID" value="SHE85939.1"/>
    <property type="molecule type" value="Genomic_DNA"/>
</dbReference>
<name>A0A1M4WXI1_9FLAO</name>
<proteinExistence type="predicted"/>
<reference evidence="2 3" key="1">
    <citation type="submission" date="2016-11" db="EMBL/GenBank/DDBJ databases">
        <authorList>
            <person name="Jaros S."/>
            <person name="Januszkiewicz K."/>
            <person name="Wedrychowicz H."/>
        </authorList>
    </citation>
    <scope>NUCLEOTIDE SEQUENCE [LARGE SCALE GENOMIC DNA]</scope>
    <source>
        <strain evidence="2 3">DSM 25660</strain>
    </source>
</reference>
<dbReference type="STRING" id="1124188.SAMN05444377_101457"/>
<dbReference type="RefSeq" id="WP_143161682.1">
    <property type="nucleotide sequence ID" value="NZ_FQVQ01000001.1"/>
</dbReference>
<protein>
    <submittedName>
        <fullName evidence="2">Uncharacterized protein</fullName>
    </submittedName>
</protein>